<dbReference type="Gene3D" id="1.10.287.1490">
    <property type="match status" value="1"/>
</dbReference>
<keyword evidence="4" id="KW-1185">Reference proteome</keyword>
<sequence length="244" mass="26877">MQATSDQIIGLTKLQHVDLSIAQLERRLDGLPQKQGIAVAREKRTAIQQKRRALLGARKDAEAKIESLREQQAEQAEKLDAAQRAIEAAAGDYRVVTARSAELEEISQHQAELAEQIEAISARIAEIEGVEPQVETMLARLDEKEAALVEEYRREGGALLAKIGESKAEREQLVAVVGADIMAVYDRIARAKQGVALAHLVEGSCNTCRTKFDPSKVLALRSEYPLSQCPHCGRLMVVDRRYAG</sequence>
<evidence type="ECO:0000256" key="1">
    <source>
        <dbReference type="SAM" id="Coils"/>
    </source>
</evidence>
<proteinExistence type="predicted"/>
<dbReference type="AlphaFoldDB" id="A0A3N0AIH6"/>
<feature type="coiled-coil region" evidence="1">
    <location>
        <begin position="51"/>
        <end position="123"/>
    </location>
</feature>
<name>A0A3N0AIH6_9ACTN</name>
<dbReference type="RefSeq" id="WP_123197441.1">
    <property type="nucleotide sequence ID" value="NZ_QICB01000001.1"/>
</dbReference>
<protein>
    <recommendedName>
        <fullName evidence="2">CT398-like coiled coil hairpin domain-containing protein</fullName>
    </recommendedName>
</protein>
<evidence type="ECO:0000313" key="3">
    <source>
        <dbReference type="EMBL" id="RNL21601.1"/>
    </source>
</evidence>
<dbReference type="InterPro" id="IPR056003">
    <property type="entry name" value="CT398_CC_hairpin"/>
</dbReference>
<reference evidence="4" key="1">
    <citation type="submission" date="2018-05" db="EMBL/GenBank/DDBJ databases">
        <title>Genome Sequencing of selected type strains of the family Eggerthellaceae.</title>
        <authorList>
            <person name="Danylec N."/>
            <person name="Stoll D.A."/>
            <person name="Doetsch A."/>
            <person name="Huch M."/>
        </authorList>
    </citation>
    <scope>NUCLEOTIDE SEQUENCE [LARGE SCALE GENOMIC DNA]</scope>
    <source>
        <strain evidence="4">DSM 17537</strain>
    </source>
</reference>
<accession>A0A3N0AIH6</accession>
<dbReference type="Proteomes" id="UP000267368">
    <property type="component" value="Unassembled WGS sequence"/>
</dbReference>
<keyword evidence="1" id="KW-0175">Coiled coil</keyword>
<evidence type="ECO:0000313" key="4">
    <source>
        <dbReference type="Proteomes" id="UP000267368"/>
    </source>
</evidence>
<dbReference type="Pfam" id="PF24481">
    <property type="entry name" value="CT398_CC"/>
    <property type="match status" value="1"/>
</dbReference>
<organism evidence="3 4">
    <name type="scientific">Slackia faecicanis</name>
    <dbReference type="NCBI Taxonomy" id="255723"/>
    <lineage>
        <taxon>Bacteria</taxon>
        <taxon>Bacillati</taxon>
        <taxon>Actinomycetota</taxon>
        <taxon>Coriobacteriia</taxon>
        <taxon>Eggerthellales</taxon>
        <taxon>Eggerthellaceae</taxon>
        <taxon>Slackia</taxon>
    </lineage>
</organism>
<dbReference type="OrthoDB" id="9784388at2"/>
<evidence type="ECO:0000259" key="2">
    <source>
        <dbReference type="Pfam" id="PF24481"/>
    </source>
</evidence>
<dbReference type="EMBL" id="QICB01000001">
    <property type="protein sequence ID" value="RNL21601.1"/>
    <property type="molecule type" value="Genomic_DNA"/>
</dbReference>
<gene>
    <name evidence="3" type="ORF">DMP07_01865</name>
</gene>
<feature type="domain" description="CT398-like coiled coil hairpin" evidence="2">
    <location>
        <begin position="14"/>
        <end position="191"/>
    </location>
</feature>
<comment type="caution">
    <text evidence="3">The sequence shown here is derived from an EMBL/GenBank/DDBJ whole genome shotgun (WGS) entry which is preliminary data.</text>
</comment>